<dbReference type="Proteomes" id="UP000696280">
    <property type="component" value="Unassembled WGS sequence"/>
</dbReference>
<evidence type="ECO:0000259" key="4">
    <source>
        <dbReference type="Pfam" id="PF16679"/>
    </source>
</evidence>
<comment type="similarity">
    <text evidence="1">Belongs to the Cdt1 family.</text>
</comment>
<dbReference type="Pfam" id="PF16679">
    <property type="entry name" value="CDT1_C"/>
    <property type="match status" value="1"/>
</dbReference>
<dbReference type="InterPro" id="IPR038090">
    <property type="entry name" value="Cdt1_C_WH_dom_sf"/>
</dbReference>
<feature type="compositionally biased region" description="Basic residues" evidence="3">
    <location>
        <begin position="1"/>
        <end position="10"/>
    </location>
</feature>
<reference evidence="5" key="1">
    <citation type="submission" date="2021-07" db="EMBL/GenBank/DDBJ databases">
        <authorList>
            <person name="Durling M."/>
        </authorList>
    </citation>
    <scope>NUCLEOTIDE SEQUENCE</scope>
</reference>
<keyword evidence="6" id="KW-1185">Reference proteome</keyword>
<dbReference type="AlphaFoldDB" id="A0A9N9PS94"/>
<feature type="region of interest" description="Disordered" evidence="3">
    <location>
        <begin position="145"/>
        <end position="168"/>
    </location>
</feature>
<feature type="compositionally biased region" description="Polar residues" evidence="3">
    <location>
        <begin position="97"/>
        <end position="128"/>
    </location>
</feature>
<dbReference type="Gene3D" id="1.10.10.1420">
    <property type="entry name" value="DNA replication factor Cdt1, C-terminal WH domain"/>
    <property type="match status" value="1"/>
</dbReference>
<evidence type="ECO:0000256" key="3">
    <source>
        <dbReference type="SAM" id="MobiDB-lite"/>
    </source>
</evidence>
<dbReference type="EMBL" id="CAJVRL010000049">
    <property type="protein sequence ID" value="CAG8953138.1"/>
    <property type="molecule type" value="Genomic_DNA"/>
</dbReference>
<sequence>MPTAIKRRKLSTAPRKTAASATRPQIGAFTKVSKGANVASKIVVDKTNAINTIATTVPQVEKSAATGGKRKLSEIDEDEVPIESLLQIPSASQTVKSSKLLSRTRSQLIPSTPRKSAIKSTVNNTVDTPTKGARSLLDRLLLTSTTPTKSPLKTKPSHTPLLDLNTPPSSQELPTELLDLINLHAAFLTALSLHYAHNGINSPADLRMLCPNVARAWGKRSVTLEDIRRTIGVLNANILERKKKDATPQLTLSDYGHGKICIEISISAGKPGTIIARPVNENLLNEIFSGGLKNSWKVNSTENMDIKKFIETLPLEPITTCSSLLKISPMLAKGQRRLEDFKIGIAVAKEQEKAKAAEAELAYTTGAAATGTKPTLLERLRAKQLEKANQAPPPTKAELARKTAIQKIEEVAAVLVHLSTSSSVGQTRISFTLPTVIGKLRDSLKTPISKVESETCLRLLASDIAPEWVKMVKMGKSEALVVNRDERPTEASISERVKSAS</sequence>
<gene>
    <name evidence="5" type="ORF">HYFRA_00003336</name>
</gene>
<comment type="caution">
    <text evidence="5">The sequence shown here is derived from an EMBL/GenBank/DDBJ whole genome shotgun (WGS) entry which is preliminary data.</text>
</comment>
<feature type="compositionally biased region" description="Low complexity" evidence="3">
    <location>
        <begin position="145"/>
        <end position="160"/>
    </location>
</feature>
<dbReference type="Pfam" id="PF26121">
    <property type="entry name" value="HTH_CDT1"/>
    <property type="match status" value="1"/>
</dbReference>
<evidence type="ECO:0000256" key="2">
    <source>
        <dbReference type="ARBA" id="ARBA00023306"/>
    </source>
</evidence>
<feature type="domain" description="DNA replication factor Cdt1 C-terminal" evidence="4">
    <location>
        <begin position="376"/>
        <end position="475"/>
    </location>
</feature>
<accession>A0A9N9PS94</accession>
<proteinExistence type="inferred from homology"/>
<evidence type="ECO:0000313" key="5">
    <source>
        <dbReference type="EMBL" id="CAG8953138.1"/>
    </source>
</evidence>
<feature type="region of interest" description="Disordered" evidence="3">
    <location>
        <begin position="97"/>
        <end position="129"/>
    </location>
</feature>
<protein>
    <recommendedName>
        <fullName evidence="4">DNA replication factor Cdt1 C-terminal domain-containing protein</fullName>
    </recommendedName>
</protein>
<feature type="region of interest" description="Disordered" evidence="3">
    <location>
        <begin position="1"/>
        <end position="22"/>
    </location>
</feature>
<evidence type="ECO:0000256" key="1">
    <source>
        <dbReference type="ARBA" id="ARBA00008356"/>
    </source>
</evidence>
<dbReference type="InterPro" id="IPR032054">
    <property type="entry name" value="Cdt1_C"/>
</dbReference>
<keyword evidence="2" id="KW-0131">Cell cycle</keyword>
<name>A0A9N9PS94_9HELO</name>
<evidence type="ECO:0000313" key="6">
    <source>
        <dbReference type="Proteomes" id="UP000696280"/>
    </source>
</evidence>
<organism evidence="5 6">
    <name type="scientific">Hymenoscyphus fraxineus</name>
    <dbReference type="NCBI Taxonomy" id="746836"/>
    <lineage>
        <taxon>Eukaryota</taxon>
        <taxon>Fungi</taxon>
        <taxon>Dikarya</taxon>
        <taxon>Ascomycota</taxon>
        <taxon>Pezizomycotina</taxon>
        <taxon>Leotiomycetes</taxon>
        <taxon>Helotiales</taxon>
        <taxon>Helotiaceae</taxon>
        <taxon>Hymenoscyphus</taxon>
    </lineage>
</organism>
<dbReference type="OrthoDB" id="341730at2759"/>